<organism evidence="2 3">
    <name type="scientific">Candolleomyces eurysporus</name>
    <dbReference type="NCBI Taxonomy" id="2828524"/>
    <lineage>
        <taxon>Eukaryota</taxon>
        <taxon>Fungi</taxon>
        <taxon>Dikarya</taxon>
        <taxon>Basidiomycota</taxon>
        <taxon>Agaricomycotina</taxon>
        <taxon>Agaricomycetes</taxon>
        <taxon>Agaricomycetidae</taxon>
        <taxon>Agaricales</taxon>
        <taxon>Agaricineae</taxon>
        <taxon>Psathyrellaceae</taxon>
        <taxon>Candolleomyces</taxon>
    </lineage>
</organism>
<dbReference type="AlphaFoldDB" id="A0A9W8MA05"/>
<sequence>MSDSDTAESNATECDSCPKIDDLIGRIERHESTAVFVPMLEALLALQYQPVALEPTSNDGWHWKHSKMRLTVRDMKEPEDYSLFSVGLIREHLGLRREGVYNPSVLLSERLLLFKLEDVYPDELPTRIWEIIRRHYLLWQIGIAHGDISLWNLMVRTSFDRITHAAIMELGQEYPSRIGFERTGTKPFMAIDLLDGNDGTMKPLYLHDLEAMIWCTVWFLEPQPEWVYGSMRQVANNKAGAALCWDEEELPECALDKEAEHLWAPVVNILKEWVFSRPHAVKYLPYPERPEKKDWDSTWMGWKLPASDIVPNTETGKNEFKK</sequence>
<protein>
    <recommendedName>
        <fullName evidence="1">Fungal-type protein kinase domain-containing protein</fullName>
    </recommendedName>
</protein>
<reference evidence="2" key="1">
    <citation type="submission" date="2022-06" db="EMBL/GenBank/DDBJ databases">
        <title>Genome Sequence of Candolleomyces eurysporus.</title>
        <authorList>
            <person name="Buettner E."/>
        </authorList>
    </citation>
    <scope>NUCLEOTIDE SEQUENCE</scope>
    <source>
        <strain evidence="2">VTCC 930004</strain>
    </source>
</reference>
<dbReference type="SUPFAM" id="SSF56112">
    <property type="entry name" value="Protein kinase-like (PK-like)"/>
    <property type="match status" value="1"/>
</dbReference>
<name>A0A9W8MA05_9AGAR</name>
<gene>
    <name evidence="2" type="ORF">H1R20_g15621</name>
</gene>
<feature type="non-terminal residue" evidence="2">
    <location>
        <position position="322"/>
    </location>
</feature>
<dbReference type="InterPro" id="IPR011009">
    <property type="entry name" value="Kinase-like_dom_sf"/>
</dbReference>
<dbReference type="EMBL" id="JANBPK010001597">
    <property type="protein sequence ID" value="KAJ2921473.1"/>
    <property type="molecule type" value="Genomic_DNA"/>
</dbReference>
<dbReference type="Proteomes" id="UP001140091">
    <property type="component" value="Unassembled WGS sequence"/>
</dbReference>
<comment type="caution">
    <text evidence="2">The sequence shown here is derived from an EMBL/GenBank/DDBJ whole genome shotgun (WGS) entry which is preliminary data.</text>
</comment>
<dbReference type="Pfam" id="PF17667">
    <property type="entry name" value="Pkinase_fungal"/>
    <property type="match status" value="1"/>
</dbReference>
<accession>A0A9W8MA05</accession>
<evidence type="ECO:0000313" key="2">
    <source>
        <dbReference type="EMBL" id="KAJ2921473.1"/>
    </source>
</evidence>
<dbReference type="InterPro" id="IPR040976">
    <property type="entry name" value="Pkinase_fungal"/>
</dbReference>
<keyword evidence="3" id="KW-1185">Reference proteome</keyword>
<dbReference type="OrthoDB" id="5569250at2759"/>
<evidence type="ECO:0000259" key="1">
    <source>
        <dbReference type="Pfam" id="PF17667"/>
    </source>
</evidence>
<feature type="domain" description="Fungal-type protein kinase" evidence="1">
    <location>
        <begin position="129"/>
        <end position="219"/>
    </location>
</feature>
<evidence type="ECO:0000313" key="3">
    <source>
        <dbReference type="Proteomes" id="UP001140091"/>
    </source>
</evidence>
<proteinExistence type="predicted"/>